<accession>A0ABS1YQ25</accession>
<dbReference type="Proteomes" id="UP000622245">
    <property type="component" value="Unassembled WGS sequence"/>
</dbReference>
<protein>
    <submittedName>
        <fullName evidence="1">Glycosyltransferase family 1 protein</fullName>
    </submittedName>
</protein>
<reference evidence="1 2" key="1">
    <citation type="submission" date="2021-01" db="EMBL/GenBank/DDBJ databases">
        <title>Draft genome sequence of Micromonospora sp. strain STR1s_6.</title>
        <authorList>
            <person name="Karlyshev A."/>
            <person name="Jawad R."/>
        </authorList>
    </citation>
    <scope>NUCLEOTIDE SEQUENCE [LARGE SCALE GENOMIC DNA]</scope>
    <source>
        <strain evidence="1 2">STR1S-6</strain>
    </source>
</reference>
<proteinExistence type="predicted"/>
<evidence type="ECO:0000313" key="2">
    <source>
        <dbReference type="Proteomes" id="UP000622245"/>
    </source>
</evidence>
<name>A0ABS1YQ25_9ACTN</name>
<organism evidence="1 2">
    <name type="scientific">Micromonospora tarensis</name>
    <dbReference type="NCBI Taxonomy" id="2806100"/>
    <lineage>
        <taxon>Bacteria</taxon>
        <taxon>Bacillati</taxon>
        <taxon>Actinomycetota</taxon>
        <taxon>Actinomycetes</taxon>
        <taxon>Micromonosporales</taxon>
        <taxon>Micromonosporaceae</taxon>
        <taxon>Micromonospora</taxon>
    </lineage>
</organism>
<comment type="caution">
    <text evidence="1">The sequence shown here is derived from an EMBL/GenBank/DDBJ whole genome shotgun (WGS) entry which is preliminary data.</text>
</comment>
<dbReference type="EMBL" id="JAEVHL010000306">
    <property type="protein sequence ID" value="MBM0279547.1"/>
    <property type="molecule type" value="Genomic_DNA"/>
</dbReference>
<sequence>LAARPEAQRRRVARARAEEFGWPAAVAGFLRVHDAPAGRGTPAEVDRRTA</sequence>
<feature type="non-terminal residue" evidence="1">
    <location>
        <position position="1"/>
    </location>
</feature>
<keyword evidence="2" id="KW-1185">Reference proteome</keyword>
<gene>
    <name evidence="1" type="ORF">JM949_32185</name>
</gene>
<evidence type="ECO:0000313" key="1">
    <source>
        <dbReference type="EMBL" id="MBM0279547.1"/>
    </source>
</evidence>